<gene>
    <name evidence="3" type="ORF">GCM10022289_40770</name>
</gene>
<evidence type="ECO:0000313" key="4">
    <source>
        <dbReference type="Proteomes" id="UP001501772"/>
    </source>
</evidence>
<keyword evidence="4" id="KW-1185">Reference proteome</keyword>
<name>A0ABP8BNZ2_9SPHI</name>
<dbReference type="EMBL" id="BAABBY010000012">
    <property type="protein sequence ID" value="GAA4211518.1"/>
    <property type="molecule type" value="Genomic_DNA"/>
</dbReference>
<comment type="caution">
    <text evidence="3">The sequence shown here is derived from an EMBL/GenBank/DDBJ whole genome shotgun (WGS) entry which is preliminary data.</text>
</comment>
<reference evidence="4" key="1">
    <citation type="journal article" date="2019" name="Int. J. Syst. Evol. Microbiol.">
        <title>The Global Catalogue of Microorganisms (GCM) 10K type strain sequencing project: providing services to taxonomists for standard genome sequencing and annotation.</title>
        <authorList>
            <consortium name="The Broad Institute Genomics Platform"/>
            <consortium name="The Broad Institute Genome Sequencing Center for Infectious Disease"/>
            <person name="Wu L."/>
            <person name="Ma J."/>
        </authorList>
    </citation>
    <scope>NUCLEOTIDE SEQUENCE [LARGE SCALE GENOMIC DNA]</scope>
    <source>
        <strain evidence="4">JCM 17626</strain>
    </source>
</reference>
<proteinExistence type="predicted"/>
<dbReference type="Pfam" id="PF14344">
    <property type="entry name" value="DUF4397"/>
    <property type="match status" value="1"/>
</dbReference>
<keyword evidence="1" id="KW-0732">Signal</keyword>
<evidence type="ECO:0000313" key="3">
    <source>
        <dbReference type="EMBL" id="GAA4211518.1"/>
    </source>
</evidence>
<protein>
    <recommendedName>
        <fullName evidence="2">DUF4397 domain-containing protein</fullName>
    </recommendedName>
</protein>
<evidence type="ECO:0000256" key="1">
    <source>
        <dbReference type="SAM" id="SignalP"/>
    </source>
</evidence>
<organism evidence="3 4">
    <name type="scientific">Pedobacter jeongneungensis</name>
    <dbReference type="NCBI Taxonomy" id="947309"/>
    <lineage>
        <taxon>Bacteria</taxon>
        <taxon>Pseudomonadati</taxon>
        <taxon>Bacteroidota</taxon>
        <taxon>Sphingobacteriia</taxon>
        <taxon>Sphingobacteriales</taxon>
        <taxon>Sphingobacteriaceae</taxon>
        <taxon>Pedobacter</taxon>
    </lineage>
</organism>
<sequence>MKKILYLIAVSTMLFSACKKQALVENTVYEKIAPGDPKYAYVKILNLTPGSPVLTYYMDDIKFSGNLSSLGVENSGYTYNQVYPDLGYSVTSPGTHKLTAKVIPTATADPNLEVFNTQISPMAGKYYTLFTTGQYTATNKKIASSVLLEDIKPLLDTSKIFVRIANLYNGGPNIDLIKGDVVTTGVKVISNVAYGTASNWVAVPSPGNGVAPSFKVFFNDAATGIPLITAGITITLSKGRAYTLYLRGIAGNPTYPFSGTFYTTFY</sequence>
<dbReference type="Proteomes" id="UP001501772">
    <property type="component" value="Unassembled WGS sequence"/>
</dbReference>
<dbReference type="PROSITE" id="PS51257">
    <property type="entry name" value="PROKAR_LIPOPROTEIN"/>
    <property type="match status" value="1"/>
</dbReference>
<dbReference type="RefSeq" id="WP_344853268.1">
    <property type="nucleotide sequence ID" value="NZ_BAABBY010000012.1"/>
</dbReference>
<evidence type="ECO:0000259" key="2">
    <source>
        <dbReference type="Pfam" id="PF14344"/>
    </source>
</evidence>
<feature type="domain" description="DUF4397" evidence="2">
    <location>
        <begin position="40"/>
        <end position="176"/>
    </location>
</feature>
<dbReference type="InterPro" id="IPR025510">
    <property type="entry name" value="DUF4397"/>
</dbReference>
<feature type="chain" id="PRO_5046261786" description="DUF4397 domain-containing protein" evidence="1">
    <location>
        <begin position="23"/>
        <end position="266"/>
    </location>
</feature>
<accession>A0ABP8BNZ2</accession>
<feature type="signal peptide" evidence="1">
    <location>
        <begin position="1"/>
        <end position="22"/>
    </location>
</feature>